<evidence type="ECO:0000259" key="11">
    <source>
        <dbReference type="PROSITE" id="PS51918"/>
    </source>
</evidence>
<feature type="domain" description="4Fe-4S ferredoxin-type" evidence="10">
    <location>
        <begin position="50"/>
        <end position="83"/>
    </location>
</feature>
<dbReference type="Pfam" id="PF04055">
    <property type="entry name" value="Radical_SAM"/>
    <property type="match status" value="1"/>
</dbReference>
<dbReference type="SFLD" id="SFLDG01118">
    <property type="entry name" value="activating_enzymes__group_2"/>
    <property type="match status" value="1"/>
</dbReference>
<dbReference type="Gene3D" id="3.20.20.70">
    <property type="entry name" value="Aldolase class I"/>
    <property type="match status" value="1"/>
</dbReference>
<dbReference type="PROSITE" id="PS51379">
    <property type="entry name" value="4FE4S_FER_2"/>
    <property type="match status" value="2"/>
</dbReference>
<dbReference type="SUPFAM" id="SSF54862">
    <property type="entry name" value="4Fe-4S ferredoxins"/>
    <property type="match status" value="1"/>
</dbReference>
<gene>
    <name evidence="12" type="ORF">SAMN02745221_00748</name>
</gene>
<reference evidence="13" key="1">
    <citation type="submission" date="2016-11" db="EMBL/GenBank/DDBJ databases">
        <authorList>
            <person name="Varghese N."/>
            <person name="Submissions S."/>
        </authorList>
    </citation>
    <scope>NUCLEOTIDE SEQUENCE [LARGE SCALE GENOMIC DNA]</scope>
    <source>
        <strain evidence="13">DSM 11003</strain>
    </source>
</reference>
<dbReference type="SUPFAM" id="SSF102114">
    <property type="entry name" value="Radical SAM enzymes"/>
    <property type="match status" value="1"/>
</dbReference>
<evidence type="ECO:0000256" key="8">
    <source>
        <dbReference type="ARBA" id="ARBA00023014"/>
    </source>
</evidence>
<feature type="domain" description="Radical SAM core" evidence="11">
    <location>
        <begin position="19"/>
        <end position="307"/>
    </location>
</feature>
<dbReference type="InterPro" id="IPR034457">
    <property type="entry name" value="Organic_radical-activating"/>
</dbReference>
<keyword evidence="8" id="KW-0411">Iron-sulfur</keyword>
<dbReference type="PROSITE" id="PS51918">
    <property type="entry name" value="RADICAL_SAM"/>
    <property type="match status" value="1"/>
</dbReference>
<dbReference type="InterPro" id="IPR040074">
    <property type="entry name" value="BssD/PflA/YjjW"/>
</dbReference>
<dbReference type="NCBIfam" id="TIGR02494">
    <property type="entry name" value="PFLE_PFLC"/>
    <property type="match status" value="1"/>
</dbReference>
<keyword evidence="4" id="KW-0949">S-adenosyl-L-methionine</keyword>
<keyword evidence="6" id="KW-0560">Oxidoreductase</keyword>
<evidence type="ECO:0000313" key="13">
    <source>
        <dbReference type="Proteomes" id="UP000242329"/>
    </source>
</evidence>
<dbReference type="SFLD" id="SFLDG01066">
    <property type="entry name" value="organic_radical-activating_enz"/>
    <property type="match status" value="1"/>
</dbReference>
<dbReference type="GO" id="GO:0051539">
    <property type="term" value="F:4 iron, 4 sulfur cluster binding"/>
    <property type="evidence" value="ECO:0007669"/>
    <property type="project" value="UniProtKB-KW"/>
</dbReference>
<feature type="domain" description="4Fe-4S ferredoxin-type" evidence="10">
    <location>
        <begin position="86"/>
        <end position="117"/>
    </location>
</feature>
<evidence type="ECO:0000256" key="1">
    <source>
        <dbReference type="ARBA" id="ARBA00001966"/>
    </source>
</evidence>
<name>A0A1M5LU73_9FIRM</name>
<evidence type="ECO:0000313" key="12">
    <source>
        <dbReference type="EMBL" id="SHG68664.1"/>
    </source>
</evidence>
<dbReference type="Proteomes" id="UP000242329">
    <property type="component" value="Unassembled WGS sequence"/>
</dbReference>
<dbReference type="Gene3D" id="3.30.70.20">
    <property type="match status" value="1"/>
</dbReference>
<dbReference type="InterPro" id="IPR012839">
    <property type="entry name" value="Organic_radical_activase"/>
</dbReference>
<dbReference type="GO" id="GO:0016491">
    <property type="term" value="F:oxidoreductase activity"/>
    <property type="evidence" value="ECO:0007669"/>
    <property type="project" value="UniProtKB-KW"/>
</dbReference>
<keyword evidence="5" id="KW-0479">Metal-binding</keyword>
<comment type="similarity">
    <text evidence="2">Belongs to the organic radical-activating enzymes family.</text>
</comment>
<dbReference type="CDD" id="cd01335">
    <property type="entry name" value="Radical_SAM"/>
    <property type="match status" value="1"/>
</dbReference>
<keyword evidence="7" id="KW-0408">Iron</keyword>
<dbReference type="EMBL" id="FQWY01000009">
    <property type="protein sequence ID" value="SHG68664.1"/>
    <property type="molecule type" value="Genomic_DNA"/>
</dbReference>
<dbReference type="InterPro" id="IPR058240">
    <property type="entry name" value="rSAM_sf"/>
</dbReference>
<protein>
    <submittedName>
        <fullName evidence="12">Glycyl-radical enzyme activating protein</fullName>
    </submittedName>
</protein>
<dbReference type="InterPro" id="IPR001989">
    <property type="entry name" value="Radical_activat_CS"/>
</dbReference>
<dbReference type="OrthoDB" id="9782387at2"/>
<evidence type="ECO:0000256" key="2">
    <source>
        <dbReference type="ARBA" id="ARBA00009777"/>
    </source>
</evidence>
<evidence type="ECO:0000256" key="4">
    <source>
        <dbReference type="ARBA" id="ARBA00022691"/>
    </source>
</evidence>
<evidence type="ECO:0000256" key="7">
    <source>
        <dbReference type="ARBA" id="ARBA00023004"/>
    </source>
</evidence>
<dbReference type="InterPro" id="IPR017896">
    <property type="entry name" value="4Fe4S_Fe-S-bd"/>
</dbReference>
<evidence type="ECO:0000256" key="3">
    <source>
        <dbReference type="ARBA" id="ARBA00022485"/>
    </source>
</evidence>
<dbReference type="InterPro" id="IPR013785">
    <property type="entry name" value="Aldolase_TIM"/>
</dbReference>
<keyword evidence="13" id="KW-1185">Reference proteome</keyword>
<dbReference type="PANTHER" id="PTHR30352:SF4">
    <property type="entry name" value="PYRUVATE FORMATE-LYASE 2-ACTIVATING ENZYME"/>
    <property type="match status" value="1"/>
</dbReference>
<accession>A0A1M5LU73</accession>
<evidence type="ECO:0000256" key="6">
    <source>
        <dbReference type="ARBA" id="ARBA00023002"/>
    </source>
</evidence>
<dbReference type="AlphaFoldDB" id="A0A1M5LU73"/>
<comment type="catalytic activity">
    <reaction evidence="9">
        <text>glycyl-[protein] + reduced [flavodoxin] + S-adenosyl-L-methionine = glycin-2-yl radical-[protein] + semiquinone [flavodoxin] + 5'-deoxyadenosine + L-methionine + H(+)</text>
        <dbReference type="Rhea" id="RHEA:61976"/>
        <dbReference type="Rhea" id="RHEA-COMP:10622"/>
        <dbReference type="Rhea" id="RHEA-COMP:14480"/>
        <dbReference type="Rhea" id="RHEA-COMP:15993"/>
        <dbReference type="Rhea" id="RHEA-COMP:15994"/>
        <dbReference type="ChEBI" id="CHEBI:15378"/>
        <dbReference type="ChEBI" id="CHEBI:17319"/>
        <dbReference type="ChEBI" id="CHEBI:29947"/>
        <dbReference type="ChEBI" id="CHEBI:32722"/>
        <dbReference type="ChEBI" id="CHEBI:57618"/>
        <dbReference type="ChEBI" id="CHEBI:57844"/>
        <dbReference type="ChEBI" id="CHEBI:59789"/>
        <dbReference type="ChEBI" id="CHEBI:140311"/>
    </reaction>
</comment>
<evidence type="ECO:0000256" key="5">
    <source>
        <dbReference type="ARBA" id="ARBA00022723"/>
    </source>
</evidence>
<dbReference type="SFLD" id="SFLDS00029">
    <property type="entry name" value="Radical_SAM"/>
    <property type="match status" value="1"/>
</dbReference>
<comment type="cofactor">
    <cofactor evidence="1">
        <name>[4Fe-4S] cluster</name>
        <dbReference type="ChEBI" id="CHEBI:49883"/>
    </cofactor>
</comment>
<evidence type="ECO:0000259" key="10">
    <source>
        <dbReference type="PROSITE" id="PS51379"/>
    </source>
</evidence>
<dbReference type="RefSeq" id="WP_073090245.1">
    <property type="nucleotide sequence ID" value="NZ_FQWY01000009.1"/>
</dbReference>
<dbReference type="InterPro" id="IPR007197">
    <property type="entry name" value="rSAM"/>
</dbReference>
<dbReference type="NCBIfam" id="NF033717">
    <property type="entry name" value="HPDL_rSAM_activ"/>
    <property type="match status" value="1"/>
</dbReference>
<organism evidence="12 13">
    <name type="scientific">Thermosyntropha lipolytica DSM 11003</name>
    <dbReference type="NCBI Taxonomy" id="1123382"/>
    <lineage>
        <taxon>Bacteria</taxon>
        <taxon>Bacillati</taxon>
        <taxon>Bacillota</taxon>
        <taxon>Clostridia</taxon>
        <taxon>Eubacteriales</taxon>
        <taxon>Syntrophomonadaceae</taxon>
        <taxon>Thermosyntropha</taxon>
    </lineage>
</organism>
<keyword evidence="3" id="KW-0004">4Fe-4S</keyword>
<dbReference type="PANTHER" id="PTHR30352">
    <property type="entry name" value="PYRUVATE FORMATE-LYASE-ACTIVATING ENZYME"/>
    <property type="match status" value="1"/>
</dbReference>
<proteinExistence type="inferred from homology"/>
<dbReference type="PIRSF" id="PIRSF000371">
    <property type="entry name" value="PFL_act_enz"/>
    <property type="match status" value="1"/>
</dbReference>
<dbReference type="GO" id="GO:0046872">
    <property type="term" value="F:metal ion binding"/>
    <property type="evidence" value="ECO:0007669"/>
    <property type="project" value="UniProtKB-KW"/>
</dbReference>
<dbReference type="STRING" id="1123382.SAMN02745221_00748"/>
<evidence type="ECO:0000256" key="9">
    <source>
        <dbReference type="ARBA" id="ARBA00047365"/>
    </source>
</evidence>
<dbReference type="PROSITE" id="PS01087">
    <property type="entry name" value="RADICAL_ACTIVATING"/>
    <property type="match status" value="1"/>
</dbReference>
<sequence>MNREGKKGLIFDIQSYSVHDGPGCRTLIFMSGCPLRCEWCANPEGLLVKKQVMFSNIKCKHDSYNCMYCIDACPHDAIKVSPQGENLLYFERNLCLNCDEFLCAAACPYEAIRIVGKWMSVDDLIYILDRDRQYWGSGGGVTFSGGEPLVQHEFLQEMLMLCKDKYIHTAIETSAYVDTGIFLRAFRYIDFAFIDVKHMDDEQHRAKTGVSNKLILHNIRALTESGWQGRLVLRMPVIRGYNDSAENINMIIRFMKELGLFEINILPFHRLGDSKWKQLGLVYKYANESATPREKLEEIQDQFLEARIACYIGHETCF</sequence>